<protein>
    <recommendedName>
        <fullName evidence="1">HTH cro/C1-type domain-containing protein</fullName>
    </recommendedName>
</protein>
<dbReference type="Pfam" id="PF01381">
    <property type="entry name" value="HTH_3"/>
    <property type="match status" value="1"/>
</dbReference>
<dbReference type="RefSeq" id="WP_073607233.1">
    <property type="nucleotide sequence ID" value="NZ_MRCG01000002.1"/>
</dbReference>
<dbReference type="CDD" id="cd00093">
    <property type="entry name" value="HTH_XRE"/>
    <property type="match status" value="1"/>
</dbReference>
<dbReference type="SUPFAM" id="SSF47413">
    <property type="entry name" value="lambda repressor-like DNA-binding domains"/>
    <property type="match status" value="1"/>
</dbReference>
<reference evidence="2 3" key="1">
    <citation type="submission" date="2016-11" db="EMBL/GenBank/DDBJ databases">
        <title>Draft Genome Sequences of Nine Cyanobacterial Strains from Diverse Habitats.</title>
        <authorList>
            <person name="Zhu T."/>
            <person name="Hou S."/>
            <person name="Lu X."/>
            <person name="Hess W.R."/>
        </authorList>
    </citation>
    <scope>NUCLEOTIDE SEQUENCE [LARGE SCALE GENOMIC DNA]</scope>
    <source>
        <strain evidence="2 3">NIES-30</strain>
    </source>
</reference>
<dbReference type="GO" id="GO:0003677">
    <property type="term" value="F:DNA binding"/>
    <property type="evidence" value="ECO:0007669"/>
    <property type="project" value="InterPro"/>
</dbReference>
<evidence type="ECO:0000313" key="3">
    <source>
        <dbReference type="Proteomes" id="UP000185557"/>
    </source>
</evidence>
<gene>
    <name evidence="2" type="ORF">NIES30_04595</name>
</gene>
<dbReference type="AlphaFoldDB" id="A0A1U7J911"/>
<sequence length="79" mass="8964">MSSSVYSLRYQQFLARLKAARLDANLTQQQVAARLSVPQSFISKCESGERRVDVIELLEFASIYNKPLVYFVDFESPSG</sequence>
<dbReference type="InterPro" id="IPR001387">
    <property type="entry name" value="Cro/C1-type_HTH"/>
</dbReference>
<dbReference type="OrthoDB" id="9803379at2"/>
<dbReference type="Proteomes" id="UP000185557">
    <property type="component" value="Unassembled WGS sequence"/>
</dbReference>
<evidence type="ECO:0000313" key="2">
    <source>
        <dbReference type="EMBL" id="OKH49993.1"/>
    </source>
</evidence>
<evidence type="ECO:0000259" key="1">
    <source>
        <dbReference type="PROSITE" id="PS50943"/>
    </source>
</evidence>
<comment type="caution">
    <text evidence="2">The sequence shown here is derived from an EMBL/GenBank/DDBJ whole genome shotgun (WGS) entry which is preliminary data.</text>
</comment>
<accession>A0A1U7J911</accession>
<feature type="domain" description="HTH cro/C1-type" evidence="1">
    <location>
        <begin position="17"/>
        <end position="71"/>
    </location>
</feature>
<proteinExistence type="predicted"/>
<dbReference type="STRING" id="549789.NIES30_04595"/>
<dbReference type="PROSITE" id="PS50943">
    <property type="entry name" value="HTH_CROC1"/>
    <property type="match status" value="1"/>
</dbReference>
<organism evidence="2 3">
    <name type="scientific">Phormidium tenue NIES-30</name>
    <dbReference type="NCBI Taxonomy" id="549789"/>
    <lineage>
        <taxon>Bacteria</taxon>
        <taxon>Bacillati</taxon>
        <taxon>Cyanobacteriota</taxon>
        <taxon>Cyanophyceae</taxon>
        <taxon>Oscillatoriophycideae</taxon>
        <taxon>Oscillatoriales</taxon>
        <taxon>Oscillatoriaceae</taxon>
        <taxon>Phormidium</taxon>
    </lineage>
</organism>
<dbReference type="EMBL" id="MRCG01000002">
    <property type="protein sequence ID" value="OKH49993.1"/>
    <property type="molecule type" value="Genomic_DNA"/>
</dbReference>
<dbReference type="InterPro" id="IPR010982">
    <property type="entry name" value="Lambda_DNA-bd_dom_sf"/>
</dbReference>
<name>A0A1U7J911_9CYAN</name>
<dbReference type="Gene3D" id="1.10.260.40">
    <property type="entry name" value="lambda repressor-like DNA-binding domains"/>
    <property type="match status" value="1"/>
</dbReference>
<keyword evidence="3" id="KW-1185">Reference proteome</keyword>
<dbReference type="SMART" id="SM00530">
    <property type="entry name" value="HTH_XRE"/>
    <property type="match status" value="1"/>
</dbReference>